<evidence type="ECO:0000313" key="3">
    <source>
        <dbReference type="Proteomes" id="UP000198775"/>
    </source>
</evidence>
<gene>
    <name evidence="2" type="ORF">SAMN05216388_1002105</name>
</gene>
<accession>A0A1H8ETK9</accession>
<evidence type="ECO:0000313" key="2">
    <source>
        <dbReference type="EMBL" id="SEN22829.1"/>
    </source>
</evidence>
<reference evidence="3" key="1">
    <citation type="submission" date="2016-10" db="EMBL/GenBank/DDBJ databases">
        <authorList>
            <person name="Varghese N."/>
            <person name="Submissions S."/>
        </authorList>
    </citation>
    <scope>NUCLEOTIDE SEQUENCE [LARGE SCALE GENOMIC DNA]</scope>
    <source>
        <strain evidence="3">IBRC-M 10043</strain>
    </source>
</reference>
<dbReference type="Proteomes" id="UP000198775">
    <property type="component" value="Unassembled WGS sequence"/>
</dbReference>
<dbReference type="AlphaFoldDB" id="A0A1H8ETK9"/>
<evidence type="ECO:0000256" key="1">
    <source>
        <dbReference type="SAM" id="MobiDB-lite"/>
    </source>
</evidence>
<dbReference type="RefSeq" id="WP_092657329.1">
    <property type="nucleotide sequence ID" value="NZ_FOCX01000002.1"/>
</dbReference>
<feature type="region of interest" description="Disordered" evidence="1">
    <location>
        <begin position="49"/>
        <end position="71"/>
    </location>
</feature>
<protein>
    <submittedName>
        <fullName evidence="2">Uncharacterized protein</fullName>
    </submittedName>
</protein>
<dbReference type="EMBL" id="FOCX01000002">
    <property type="protein sequence ID" value="SEN22829.1"/>
    <property type="molecule type" value="Genomic_DNA"/>
</dbReference>
<sequence length="86" mass="9321">MTELKDIEGAEFTASDDEIDQAIEEAADDLGMAPEKVEEEVAYILDSGTGRANNEGVAGAAASDNEDTNNDPRLEALEMYKLRQEL</sequence>
<organism evidence="2 3">
    <name type="scientific">Halorientalis persicus</name>
    <dbReference type="NCBI Taxonomy" id="1367881"/>
    <lineage>
        <taxon>Archaea</taxon>
        <taxon>Methanobacteriati</taxon>
        <taxon>Methanobacteriota</taxon>
        <taxon>Stenosarchaea group</taxon>
        <taxon>Halobacteria</taxon>
        <taxon>Halobacteriales</taxon>
        <taxon>Haloarculaceae</taxon>
        <taxon>Halorientalis</taxon>
    </lineage>
</organism>
<proteinExistence type="predicted"/>
<keyword evidence="3" id="KW-1185">Reference proteome</keyword>
<dbReference type="OrthoDB" id="237839at2157"/>
<name>A0A1H8ETK9_9EURY</name>